<feature type="transmembrane region" description="Helical" evidence="1">
    <location>
        <begin position="43"/>
        <end position="64"/>
    </location>
</feature>
<proteinExistence type="predicted"/>
<organism evidence="3 4">
    <name type="scientific">Sphingobacterium bovistauri</name>
    <dbReference type="NCBI Taxonomy" id="2781959"/>
    <lineage>
        <taxon>Bacteria</taxon>
        <taxon>Pseudomonadati</taxon>
        <taxon>Bacteroidota</taxon>
        <taxon>Sphingobacteriia</taxon>
        <taxon>Sphingobacteriales</taxon>
        <taxon>Sphingobacteriaceae</taxon>
        <taxon>Sphingobacterium</taxon>
    </lineage>
</organism>
<dbReference type="InterPro" id="IPR025665">
    <property type="entry name" value="Beta-barrel_OMP_2"/>
</dbReference>
<protein>
    <submittedName>
        <fullName evidence="3">Outer membrane beta-barrel protein</fullName>
    </submittedName>
</protein>
<keyword evidence="1" id="KW-1133">Transmembrane helix</keyword>
<name>A0ABS7ZAM3_9SPHI</name>
<dbReference type="EMBL" id="JADEYP010000024">
    <property type="protein sequence ID" value="MCA5005964.1"/>
    <property type="molecule type" value="Genomic_DNA"/>
</dbReference>
<keyword evidence="1" id="KW-0812">Transmembrane</keyword>
<evidence type="ECO:0000313" key="4">
    <source>
        <dbReference type="Proteomes" id="UP001165302"/>
    </source>
</evidence>
<evidence type="ECO:0000256" key="1">
    <source>
        <dbReference type="SAM" id="Phobius"/>
    </source>
</evidence>
<reference evidence="3" key="1">
    <citation type="submission" date="2020-10" db="EMBL/GenBank/DDBJ databases">
        <authorList>
            <person name="Lu T."/>
            <person name="Wang Q."/>
            <person name="Han X."/>
        </authorList>
    </citation>
    <scope>NUCLEOTIDE SEQUENCE</scope>
    <source>
        <strain evidence="3">WQ 366</strain>
    </source>
</reference>
<sequence>MENNDIDKIFKEGLGNYPSNNFRDKDWVALETILPMRKKNNGFVYFAGITSSSIAAALLLFFIFSKQKSPVEDDNKLVKVKESDISNRVIDKTDISVKKLSEELLNNNVEKEVNDLSFVRNTKSKEIINHYVVERIHLFSNDNQGNVISDTLATNDVLEININNSGLTQIANSNTQLENKLIAIQPDSSKRTTESTVVNETIIGDSYANEDHASNKADLVSVKGRGTINILAALDMTEVRGAGKQSISQNVGLLYTHPITNKFSVSSGILYSKKNYESPFSYYNPKNPYGTAHHLPSEVDASCQVLSVPILANYQVLKHGNFGITISSGLSSYFMLSEKYKMLYNGKGYQAYTSDYTIKGENQHYFGVADLSVSFDRKINNKLSIGIRPFMQLPLTGIGYGRTNLQSKGLAISFGIAP</sequence>
<feature type="domain" description="Outer membrane protein beta-barrel" evidence="2">
    <location>
        <begin position="242"/>
        <end position="353"/>
    </location>
</feature>
<comment type="caution">
    <text evidence="3">The sequence shown here is derived from an EMBL/GenBank/DDBJ whole genome shotgun (WGS) entry which is preliminary data.</text>
</comment>
<keyword evidence="1" id="KW-0472">Membrane</keyword>
<gene>
    <name evidence="3" type="ORF">IPZ78_12465</name>
</gene>
<accession>A0ABS7ZAM3</accession>
<keyword evidence="4" id="KW-1185">Reference proteome</keyword>
<evidence type="ECO:0000259" key="2">
    <source>
        <dbReference type="Pfam" id="PF13568"/>
    </source>
</evidence>
<dbReference type="Pfam" id="PF13568">
    <property type="entry name" value="OMP_b-brl_2"/>
    <property type="match status" value="1"/>
</dbReference>
<dbReference type="RefSeq" id="WP_225554218.1">
    <property type="nucleotide sequence ID" value="NZ_JADEYP010000024.1"/>
</dbReference>
<dbReference type="Proteomes" id="UP001165302">
    <property type="component" value="Unassembled WGS sequence"/>
</dbReference>
<evidence type="ECO:0000313" key="3">
    <source>
        <dbReference type="EMBL" id="MCA5005964.1"/>
    </source>
</evidence>